<gene>
    <name evidence="1" type="ORF">Sradi_2511900</name>
</gene>
<comment type="caution">
    <text evidence="1">The sequence shown here is derived from an EMBL/GenBank/DDBJ whole genome shotgun (WGS) entry which is preliminary data.</text>
</comment>
<accession>A0AAW2SMN1</accession>
<sequence length="49" mass="5351">MASCLVEDRRRTMPWWRGLGGDNLGDGGLGGGCFGCEPWWRGFVPILAP</sequence>
<protein>
    <submittedName>
        <fullName evidence="1">Uncharacterized protein</fullName>
    </submittedName>
</protein>
<name>A0AAW2SMN1_SESRA</name>
<evidence type="ECO:0000313" key="1">
    <source>
        <dbReference type="EMBL" id="KAL0392891.1"/>
    </source>
</evidence>
<dbReference type="AlphaFoldDB" id="A0AAW2SMN1"/>
<reference evidence="1" key="2">
    <citation type="journal article" date="2024" name="Plant">
        <title>Genomic evolution and insights into agronomic trait innovations of Sesamum species.</title>
        <authorList>
            <person name="Miao H."/>
            <person name="Wang L."/>
            <person name="Qu L."/>
            <person name="Liu H."/>
            <person name="Sun Y."/>
            <person name="Le M."/>
            <person name="Wang Q."/>
            <person name="Wei S."/>
            <person name="Zheng Y."/>
            <person name="Lin W."/>
            <person name="Duan Y."/>
            <person name="Cao H."/>
            <person name="Xiong S."/>
            <person name="Wang X."/>
            <person name="Wei L."/>
            <person name="Li C."/>
            <person name="Ma Q."/>
            <person name="Ju M."/>
            <person name="Zhao R."/>
            <person name="Li G."/>
            <person name="Mu C."/>
            <person name="Tian Q."/>
            <person name="Mei H."/>
            <person name="Zhang T."/>
            <person name="Gao T."/>
            <person name="Zhang H."/>
        </authorList>
    </citation>
    <scope>NUCLEOTIDE SEQUENCE</scope>
    <source>
        <strain evidence="1">G02</strain>
    </source>
</reference>
<dbReference type="EMBL" id="JACGWJ010000010">
    <property type="protein sequence ID" value="KAL0392891.1"/>
    <property type="molecule type" value="Genomic_DNA"/>
</dbReference>
<organism evidence="1">
    <name type="scientific">Sesamum radiatum</name>
    <name type="common">Black benniseed</name>
    <dbReference type="NCBI Taxonomy" id="300843"/>
    <lineage>
        <taxon>Eukaryota</taxon>
        <taxon>Viridiplantae</taxon>
        <taxon>Streptophyta</taxon>
        <taxon>Embryophyta</taxon>
        <taxon>Tracheophyta</taxon>
        <taxon>Spermatophyta</taxon>
        <taxon>Magnoliopsida</taxon>
        <taxon>eudicotyledons</taxon>
        <taxon>Gunneridae</taxon>
        <taxon>Pentapetalae</taxon>
        <taxon>asterids</taxon>
        <taxon>lamiids</taxon>
        <taxon>Lamiales</taxon>
        <taxon>Pedaliaceae</taxon>
        <taxon>Sesamum</taxon>
    </lineage>
</organism>
<proteinExistence type="predicted"/>
<reference evidence="1" key="1">
    <citation type="submission" date="2020-06" db="EMBL/GenBank/DDBJ databases">
        <authorList>
            <person name="Li T."/>
            <person name="Hu X."/>
            <person name="Zhang T."/>
            <person name="Song X."/>
            <person name="Zhang H."/>
            <person name="Dai N."/>
            <person name="Sheng W."/>
            <person name="Hou X."/>
            <person name="Wei L."/>
        </authorList>
    </citation>
    <scope>NUCLEOTIDE SEQUENCE</scope>
    <source>
        <strain evidence="1">G02</strain>
        <tissue evidence="1">Leaf</tissue>
    </source>
</reference>